<dbReference type="Proteomes" id="UP000822688">
    <property type="component" value="Chromosome 8"/>
</dbReference>
<feature type="coiled-coil region" evidence="1">
    <location>
        <begin position="320"/>
        <end position="403"/>
    </location>
</feature>
<sequence length="1173" mass="129547">MHSQQASEGRALAMGPKRDGPNWIMIAGGAIVMAVGIVIGRKQIQCQGEQSRSRPSKDGKAELSTLIGTKLVNPLPALHGYPVSPPDLTFDAEGICTTLADSRVPSSKGTPGAHGVAYDSDSPGMKELFDDNFSAAFTDGTSSQLSWKAPRATTYWGDSGTPVSSQPQFELYSSKSKRSNPTSLSQPSSKQCRQFKDDPSSRDEIQLDSYSSPALRAGLAARREMVQKLRKQLRSREGIIFDLQAQVSDQDHAITMHRAHSADLQERLATTNTELFKANHEIQRLRKELRIPSGKLAVNIDNRKANDNFEDRKHSTNFELKAITLEARMLNDKVKRLQGEKQEMESEVQAFSRECELLFKKASALEAERVQLKKLVNEKGHMLEAKERECIKLTTTLANLQDNLDIETRDSDWTKSSKISRPSDAVSENSRGNWSDGFDQPVSCNTPDDYYSRSANIGDGDQCAGDLMRSYNTLFRQSPSRLDSDGSVSKPGSRSTAHGCTSKSARDGSPNYDGPDFDNDENLTLSLVWSLQQEVYELSDALASRSKSVSQRKFETSRVLTEFQITQTPSLFGPEEYDWQDLSQVLSFSHDGTSAEQLQELSHKLEKVAKQQQVEDEIEALCKHQDQIRALKTRLTKLTAKCNAEIKKDQPSNESAHQMAGMILDLAHKLDVQEDQLRETSLDIQQLSMSLQLSSPYVPRSKKQELQRMLQEGSPVFGRALHKDILISPDPPSAKSCYDAEEQKPDGRSSRSFDRQISFSSLPNKPDAMTESPEKPPNEFYEFQLGAFDPLPSSKTRKSGNLGAGKSSLRKSSVYQSTGIGLKWDTRIEKPSVQPRTHRVCFSPEEVTSGFSFCPVSTKAVENPDDDRDAGVAGDTTFGHSGRVMHSDFFQSRQETEEATDRETSTGVGNHYADTYSYSQSVSSTHSQPTPSSHAHIGGSSEITPTSDDKLSSAVRIGSPTVSGSAPACFESRDNLRRFLFKPDNSSQVGNSTFTGGDSSEVVTFELEKPSVTIEGKCGFVTDDENSDVQIKRPTEKDSPSVLVTSSNSTRTNQDMHSGSGFVGVSPFAARMACLDVKRSTSSFTSSQGCEAGNQGVSLISEADDDQGSSHIESKVVVGKENIRTNELFYSGNQSVSRMISSKDNWDESQSMVAKDIFRCDRRRWNSFKDSQR</sequence>
<accession>A0A8T0H339</accession>
<keyword evidence="5" id="KW-1185">Reference proteome</keyword>
<reference evidence="4" key="1">
    <citation type="submission" date="2020-06" db="EMBL/GenBank/DDBJ databases">
        <title>WGS assembly of Ceratodon purpureus strain R40.</title>
        <authorList>
            <person name="Carey S.B."/>
            <person name="Jenkins J."/>
            <person name="Shu S."/>
            <person name="Lovell J.T."/>
            <person name="Sreedasyam A."/>
            <person name="Maumus F."/>
            <person name="Tiley G.P."/>
            <person name="Fernandez-Pozo N."/>
            <person name="Barry K."/>
            <person name="Chen C."/>
            <person name="Wang M."/>
            <person name="Lipzen A."/>
            <person name="Daum C."/>
            <person name="Saski C.A."/>
            <person name="Payton A.C."/>
            <person name="Mcbreen J.C."/>
            <person name="Conrad R.E."/>
            <person name="Kollar L.M."/>
            <person name="Olsson S."/>
            <person name="Huttunen S."/>
            <person name="Landis J.B."/>
            <person name="Wickett N.J."/>
            <person name="Johnson M.G."/>
            <person name="Rensing S.A."/>
            <person name="Grimwood J."/>
            <person name="Schmutz J."/>
            <person name="Mcdaniel S.F."/>
        </authorList>
    </citation>
    <scope>NUCLEOTIDE SEQUENCE</scope>
    <source>
        <strain evidence="4">R40</strain>
    </source>
</reference>
<feature type="compositionally biased region" description="Polar residues" evidence="2">
    <location>
        <begin position="416"/>
        <end position="433"/>
    </location>
</feature>
<feature type="region of interest" description="Disordered" evidence="2">
    <location>
        <begin position="862"/>
        <end position="968"/>
    </location>
</feature>
<proteinExistence type="predicted"/>
<feature type="region of interest" description="Disordered" evidence="2">
    <location>
        <begin position="1031"/>
        <end position="1058"/>
    </location>
</feature>
<comment type="caution">
    <text evidence="4">The sequence shown here is derived from an EMBL/GenBank/DDBJ whole genome shotgun (WGS) entry which is preliminary data.</text>
</comment>
<evidence type="ECO:0000313" key="5">
    <source>
        <dbReference type="Proteomes" id="UP000822688"/>
    </source>
</evidence>
<organism evidence="4 5">
    <name type="scientific">Ceratodon purpureus</name>
    <name type="common">Fire moss</name>
    <name type="synonym">Dicranum purpureum</name>
    <dbReference type="NCBI Taxonomy" id="3225"/>
    <lineage>
        <taxon>Eukaryota</taxon>
        <taxon>Viridiplantae</taxon>
        <taxon>Streptophyta</taxon>
        <taxon>Embryophyta</taxon>
        <taxon>Bryophyta</taxon>
        <taxon>Bryophytina</taxon>
        <taxon>Bryopsida</taxon>
        <taxon>Dicranidae</taxon>
        <taxon>Pseudoditrichales</taxon>
        <taxon>Ditrichaceae</taxon>
        <taxon>Ceratodon</taxon>
    </lineage>
</organism>
<feature type="region of interest" description="Disordered" evidence="2">
    <location>
        <begin position="728"/>
        <end position="779"/>
    </location>
</feature>
<dbReference type="AlphaFoldDB" id="A0A8T0H339"/>
<name>A0A8T0H339_CERPU</name>
<feature type="transmembrane region" description="Helical" evidence="3">
    <location>
        <begin position="21"/>
        <end position="40"/>
    </location>
</feature>
<dbReference type="EMBL" id="CM026429">
    <property type="protein sequence ID" value="KAG0564518.1"/>
    <property type="molecule type" value="Genomic_DNA"/>
</dbReference>
<keyword evidence="3" id="KW-0472">Membrane</keyword>
<keyword evidence="3" id="KW-0812">Transmembrane</keyword>
<evidence type="ECO:0000313" key="4">
    <source>
        <dbReference type="EMBL" id="KAG0564518.1"/>
    </source>
</evidence>
<feature type="compositionally biased region" description="Low complexity" evidence="2">
    <location>
        <begin position="916"/>
        <end position="934"/>
    </location>
</feature>
<feature type="compositionally biased region" description="Basic and acidic residues" evidence="2">
    <location>
        <begin position="894"/>
        <end position="904"/>
    </location>
</feature>
<feature type="compositionally biased region" description="Basic and acidic residues" evidence="2">
    <location>
        <begin position="741"/>
        <end position="754"/>
    </location>
</feature>
<feature type="region of interest" description="Disordered" evidence="2">
    <location>
        <begin position="411"/>
        <end position="441"/>
    </location>
</feature>
<evidence type="ECO:0000256" key="1">
    <source>
        <dbReference type="SAM" id="Coils"/>
    </source>
</evidence>
<evidence type="ECO:0000256" key="3">
    <source>
        <dbReference type="SAM" id="Phobius"/>
    </source>
</evidence>
<feature type="region of interest" description="Disordered" evidence="2">
    <location>
        <begin position="165"/>
        <end position="205"/>
    </location>
</feature>
<feature type="compositionally biased region" description="Polar residues" evidence="2">
    <location>
        <begin position="475"/>
        <end position="503"/>
    </location>
</feature>
<feature type="compositionally biased region" description="Basic and acidic residues" evidence="2">
    <location>
        <begin position="194"/>
        <end position="205"/>
    </location>
</feature>
<dbReference type="PANTHER" id="PTHR34462">
    <property type="entry name" value="OS05G0587400 PROTEIN"/>
    <property type="match status" value="1"/>
</dbReference>
<keyword evidence="3" id="KW-1133">Transmembrane helix</keyword>
<feature type="compositionally biased region" description="Polar residues" evidence="2">
    <location>
        <begin position="165"/>
        <end position="192"/>
    </location>
</feature>
<gene>
    <name evidence="4" type="ORF">KC19_8G117000</name>
</gene>
<evidence type="ECO:0000256" key="2">
    <source>
        <dbReference type="SAM" id="MobiDB-lite"/>
    </source>
</evidence>
<feature type="region of interest" description="Disordered" evidence="2">
    <location>
        <begin position="475"/>
        <end position="517"/>
    </location>
</feature>
<protein>
    <submittedName>
        <fullName evidence="4">Uncharacterized protein</fullName>
    </submittedName>
</protein>
<feature type="compositionally biased region" description="Polar residues" evidence="2">
    <location>
        <begin position="1042"/>
        <end position="1057"/>
    </location>
</feature>
<keyword evidence="1" id="KW-0175">Coiled coil</keyword>
<dbReference type="PANTHER" id="PTHR34462:SF1">
    <property type="entry name" value="OS05G0587400 PROTEIN"/>
    <property type="match status" value="1"/>
</dbReference>